<evidence type="ECO:0000313" key="1">
    <source>
        <dbReference type="EMBL" id="MCH4552200.1"/>
    </source>
</evidence>
<reference evidence="1" key="1">
    <citation type="submission" date="2022-02" db="EMBL/GenBank/DDBJ databases">
        <title>Aestuariibaculum sp., a marine bacterium isolated from sediment in Guangxi.</title>
        <authorList>
            <person name="Ying J."/>
        </authorList>
    </citation>
    <scope>NUCLEOTIDE SEQUENCE</scope>
    <source>
        <strain evidence="1">L182</strain>
    </source>
</reference>
<accession>A0ABS9RGY3</accession>
<keyword evidence="2" id="KW-1185">Reference proteome</keyword>
<dbReference type="EMBL" id="JAKVQD010000001">
    <property type="protein sequence ID" value="MCH4552200.1"/>
    <property type="molecule type" value="Genomic_DNA"/>
</dbReference>
<evidence type="ECO:0000313" key="2">
    <source>
        <dbReference type="Proteomes" id="UP001156141"/>
    </source>
</evidence>
<organism evidence="1 2">
    <name type="scientific">Aestuariibaculum lutulentum</name>
    <dbReference type="NCBI Taxonomy" id="2920935"/>
    <lineage>
        <taxon>Bacteria</taxon>
        <taxon>Pseudomonadati</taxon>
        <taxon>Bacteroidota</taxon>
        <taxon>Flavobacteriia</taxon>
        <taxon>Flavobacteriales</taxon>
        <taxon>Flavobacteriaceae</taxon>
    </lineage>
</organism>
<sequence length="374" mass="43456">MFRGQIIIDAFRLRSVNSLVPFNLDVYKYQATDFLKSARIQEEDFSLDILDVAYYTGRTICTYTLTNQELYFDIISSLLSHLNFVDLNNNNLTLSESRYKRLRDFSKSTRIGEMAQGINTYFVTKRLGFPYFIDYDLAKEKTNLGFESHGKSPDFVILNSTLTKVGLYESKGNMNGNATNDLLSAFIQINDVYSPPCIDCKTPVSLRFQNNNDHSNKKIRKIRKSSINYAFVETDCSTRKENIPLKKLHYASWFYLVGDFSRVQAILEENNVPQINENDTFYELDNTTDKKNPIYWVKQPLRLENNSFLNGSGIFFFLLGHLRSRENFKIGIYKKIIDSLVNEVDEGFQLPEENIAYLKKYPDGTLLYFKEDKL</sequence>
<protein>
    <submittedName>
        <fullName evidence="1">Uncharacterized protein</fullName>
    </submittedName>
</protein>
<comment type="caution">
    <text evidence="1">The sequence shown here is derived from an EMBL/GenBank/DDBJ whole genome shotgun (WGS) entry which is preliminary data.</text>
</comment>
<dbReference type="RefSeq" id="WP_240572512.1">
    <property type="nucleotide sequence ID" value="NZ_CP136709.1"/>
</dbReference>
<gene>
    <name evidence="1" type="ORF">MKW35_06180</name>
</gene>
<name>A0ABS9RGY3_9FLAO</name>
<dbReference type="Proteomes" id="UP001156141">
    <property type="component" value="Unassembled WGS sequence"/>
</dbReference>
<proteinExistence type="predicted"/>